<protein>
    <submittedName>
        <fullName evidence="1">Uncharacterized protein</fullName>
    </submittedName>
</protein>
<reference evidence="1 2" key="1">
    <citation type="submission" date="2021-12" db="EMBL/GenBank/DDBJ databases">
        <title>Siccirubricoccus leaddurans sp. nov., a high concentration Zn2+ tolerance bacterium.</title>
        <authorList>
            <person name="Cao Y."/>
        </authorList>
    </citation>
    <scope>NUCLEOTIDE SEQUENCE [LARGE SCALE GENOMIC DNA]</scope>
    <source>
        <strain evidence="1 2">KC 17139</strain>
    </source>
</reference>
<sequence length="148" mass="15276">PARPVAGLPGAAAEAALREGATDALLLQGAEAPARMAALGLQPWLALDAALGPMVAGAGRPELRAALMVAAAHARLQALVVLPALTPGNTVALWRGAAQRWMEEGRAAVTPGLRLLTGTEYPHLAPPSEAVSLAYRAWLQQRLGWSPS</sequence>
<proteinExistence type="predicted"/>
<dbReference type="Proteomes" id="UP001523392">
    <property type="component" value="Unassembled WGS sequence"/>
</dbReference>
<dbReference type="EMBL" id="JAFIRR010000119">
    <property type="protein sequence ID" value="MCO6418131.1"/>
    <property type="molecule type" value="Genomic_DNA"/>
</dbReference>
<accession>A0ABT1D866</accession>
<comment type="caution">
    <text evidence="1">The sequence shown here is derived from an EMBL/GenBank/DDBJ whole genome shotgun (WGS) entry which is preliminary data.</text>
</comment>
<evidence type="ECO:0000313" key="2">
    <source>
        <dbReference type="Proteomes" id="UP001523392"/>
    </source>
</evidence>
<evidence type="ECO:0000313" key="1">
    <source>
        <dbReference type="EMBL" id="MCO6418131.1"/>
    </source>
</evidence>
<feature type="non-terminal residue" evidence="1">
    <location>
        <position position="1"/>
    </location>
</feature>
<keyword evidence="2" id="KW-1185">Reference proteome</keyword>
<organism evidence="1 2">
    <name type="scientific">Siccirubricoccus soli</name>
    <dbReference type="NCBI Taxonomy" id="2899147"/>
    <lineage>
        <taxon>Bacteria</taxon>
        <taxon>Pseudomonadati</taxon>
        <taxon>Pseudomonadota</taxon>
        <taxon>Alphaproteobacteria</taxon>
        <taxon>Acetobacterales</taxon>
        <taxon>Roseomonadaceae</taxon>
        <taxon>Siccirubricoccus</taxon>
    </lineage>
</organism>
<name>A0ABT1D866_9PROT</name>
<gene>
    <name evidence="1" type="ORF">JYK14_18465</name>
</gene>